<gene>
    <name evidence="2" type="ORF">F53441_47</name>
</gene>
<organism evidence="2 3">
    <name type="scientific">Fusarium austroafricanum</name>
    <dbReference type="NCBI Taxonomy" id="2364996"/>
    <lineage>
        <taxon>Eukaryota</taxon>
        <taxon>Fungi</taxon>
        <taxon>Dikarya</taxon>
        <taxon>Ascomycota</taxon>
        <taxon>Pezizomycotina</taxon>
        <taxon>Sordariomycetes</taxon>
        <taxon>Hypocreomycetidae</taxon>
        <taxon>Hypocreales</taxon>
        <taxon>Nectriaceae</taxon>
        <taxon>Fusarium</taxon>
        <taxon>Fusarium concolor species complex</taxon>
    </lineage>
</organism>
<feature type="compositionally biased region" description="Polar residues" evidence="1">
    <location>
        <begin position="337"/>
        <end position="351"/>
    </location>
</feature>
<comment type="caution">
    <text evidence="2">The sequence shown here is derived from an EMBL/GenBank/DDBJ whole genome shotgun (WGS) entry which is preliminary data.</text>
</comment>
<evidence type="ECO:0000313" key="3">
    <source>
        <dbReference type="Proteomes" id="UP000605986"/>
    </source>
</evidence>
<evidence type="ECO:0000313" key="2">
    <source>
        <dbReference type="EMBL" id="KAF4458196.1"/>
    </source>
</evidence>
<name>A0A8H4KWU4_9HYPO</name>
<dbReference type="AlphaFoldDB" id="A0A8H4KWU4"/>
<feature type="region of interest" description="Disordered" evidence="1">
    <location>
        <begin position="292"/>
        <end position="357"/>
    </location>
</feature>
<reference evidence="2" key="1">
    <citation type="submission" date="2020-01" db="EMBL/GenBank/DDBJ databases">
        <title>Identification and distribution of gene clusters putatively required for synthesis of sphingolipid metabolism inhibitors in phylogenetically diverse species of the filamentous fungus Fusarium.</title>
        <authorList>
            <person name="Kim H.-S."/>
            <person name="Busman M."/>
            <person name="Brown D.W."/>
            <person name="Divon H."/>
            <person name="Uhlig S."/>
            <person name="Proctor R.H."/>
        </authorList>
    </citation>
    <scope>NUCLEOTIDE SEQUENCE</scope>
    <source>
        <strain evidence="2">NRRL 53441</strain>
    </source>
</reference>
<protein>
    <submittedName>
        <fullName evidence="2">Uncharacterized protein</fullName>
    </submittedName>
</protein>
<dbReference type="Proteomes" id="UP000605986">
    <property type="component" value="Unassembled WGS sequence"/>
</dbReference>
<proteinExistence type="predicted"/>
<evidence type="ECO:0000256" key="1">
    <source>
        <dbReference type="SAM" id="MobiDB-lite"/>
    </source>
</evidence>
<accession>A0A8H4KWU4</accession>
<keyword evidence="3" id="KW-1185">Reference proteome</keyword>
<sequence length="392" mass="44245">MVDISLILAQGDHLLSQEPRSQEALKAFKDNWNQHSQFWDRDTKREIIQHIRNGAFNLTKSNVRKPSKHKLWLEDGITFATWIIFRSIYDMGTLSKMAKARLLVKYPEIDPFSWISPSFYIEKNGHNGDWNEDDEDIKGKAEKAYVHVADGHKMLQVTGTRMPSHHHHSVQIYRYQKKGDLLKRTLPDAFDGRIQKVQKTMPGAVGSSANLQNPSLVNPSHRSLFQSAFGHKNPSPHSRSQRKAALPAPNFAEYVYQGLTISTFGKQIKVQESIEDDETLMSVPRCPEAAVKADSRVTSPMNLPQTTRQTSQVIAENPTDTINPRAVDSQPEDHCPPSQNACSQIDTSQTGDNEDPKQQLTELQSAAYALGFLVDDLKARVSRALESFEDEN</sequence>
<dbReference type="OrthoDB" id="5068270at2759"/>
<dbReference type="EMBL" id="JAADJG010000002">
    <property type="protein sequence ID" value="KAF4458196.1"/>
    <property type="molecule type" value="Genomic_DNA"/>
</dbReference>
<feature type="compositionally biased region" description="Polar residues" evidence="1">
    <location>
        <begin position="296"/>
        <end position="322"/>
    </location>
</feature>